<feature type="domain" description="Arginosuccinate synthase-like N-terminal" evidence="4">
    <location>
        <begin position="5"/>
        <end position="102"/>
    </location>
</feature>
<dbReference type="Proteomes" id="UP000467201">
    <property type="component" value="Chromosome"/>
</dbReference>
<dbReference type="GO" id="GO:0006526">
    <property type="term" value="P:L-arginine biosynthetic process"/>
    <property type="evidence" value="ECO:0007669"/>
    <property type="project" value="UniProtKB-UniPathway"/>
</dbReference>
<evidence type="ECO:0000313" key="8">
    <source>
        <dbReference type="Proteomes" id="UP000467201"/>
    </source>
</evidence>
<dbReference type="GO" id="GO:0005524">
    <property type="term" value="F:ATP binding"/>
    <property type="evidence" value="ECO:0007669"/>
    <property type="project" value="UniProtKB-KW"/>
</dbReference>
<dbReference type="Gene3D" id="3.40.50.620">
    <property type="entry name" value="HUPs"/>
    <property type="match status" value="1"/>
</dbReference>
<name>A0A1X1T4D9_9MYCO</name>
<dbReference type="Proteomes" id="UP000193564">
    <property type="component" value="Unassembled WGS sequence"/>
</dbReference>
<keyword evidence="3" id="KW-0067">ATP-binding</keyword>
<reference evidence="5 8" key="2">
    <citation type="journal article" date="2019" name="Emerg. Microbes Infect.">
        <title>Comprehensive subspecies identification of 175 nontuberculous mycobacteria species based on 7547 genomic profiles.</title>
        <authorList>
            <person name="Matsumoto Y."/>
            <person name="Kinjo T."/>
            <person name="Motooka D."/>
            <person name="Nabeya D."/>
            <person name="Jung N."/>
            <person name="Uechi K."/>
            <person name="Horii T."/>
            <person name="Iida T."/>
            <person name="Fujita J."/>
            <person name="Nakamura S."/>
        </authorList>
    </citation>
    <scope>NUCLEOTIDE SEQUENCE [LARGE SCALE GENOMIC DNA]</scope>
    <source>
        <strain evidence="5 8">JCM 12405</strain>
    </source>
</reference>
<sequence length="141" mass="15180">MGFTDVHALSVDIGELETQEEKQRIAVRLGATLYVSHQQDVFAAEFVAPANKAQALYLGLHPVSSTLSRLLIARTAVDLAHGLGAQCIIHTANRSQNTLRRLNGALELLGFDGNYASPYDMQPVSRVAKIAGLPTAASLRQ</sequence>
<dbReference type="EMBL" id="AP022605">
    <property type="protein sequence ID" value="BBZ09598.1"/>
    <property type="molecule type" value="Genomic_DNA"/>
</dbReference>
<dbReference type="InterPro" id="IPR048267">
    <property type="entry name" value="Arginosuc_syn_N"/>
</dbReference>
<evidence type="ECO:0000256" key="2">
    <source>
        <dbReference type="ARBA" id="ARBA00022741"/>
    </source>
</evidence>
<protein>
    <recommendedName>
        <fullName evidence="4">Arginosuccinate synthase-like N-terminal domain-containing protein</fullName>
    </recommendedName>
</protein>
<keyword evidence="2" id="KW-0547">Nucleotide-binding</keyword>
<dbReference type="UniPathway" id="UPA00068">
    <property type="reaction ID" value="UER00113"/>
</dbReference>
<evidence type="ECO:0000313" key="6">
    <source>
        <dbReference type="EMBL" id="ORV39358.1"/>
    </source>
</evidence>
<evidence type="ECO:0000313" key="5">
    <source>
        <dbReference type="EMBL" id="BBZ09598.1"/>
    </source>
</evidence>
<dbReference type="InterPro" id="IPR014729">
    <property type="entry name" value="Rossmann-like_a/b/a_fold"/>
</dbReference>
<dbReference type="GO" id="GO:0004055">
    <property type="term" value="F:argininosuccinate synthase activity"/>
    <property type="evidence" value="ECO:0007669"/>
    <property type="project" value="InterPro"/>
</dbReference>
<dbReference type="STRING" id="126673.AWC01_00315"/>
<evidence type="ECO:0000259" key="4">
    <source>
        <dbReference type="Pfam" id="PF00764"/>
    </source>
</evidence>
<organism evidence="6 7">
    <name type="scientific">Mycolicibacterium doricum</name>
    <dbReference type="NCBI Taxonomy" id="126673"/>
    <lineage>
        <taxon>Bacteria</taxon>
        <taxon>Bacillati</taxon>
        <taxon>Actinomycetota</taxon>
        <taxon>Actinomycetes</taxon>
        <taxon>Mycobacteriales</taxon>
        <taxon>Mycobacteriaceae</taxon>
        <taxon>Mycolicibacterium</taxon>
    </lineage>
</organism>
<evidence type="ECO:0000256" key="1">
    <source>
        <dbReference type="ARBA" id="ARBA00022598"/>
    </source>
</evidence>
<keyword evidence="1" id="KW-0436">Ligase</keyword>
<dbReference type="InterPro" id="IPR024074">
    <property type="entry name" value="AS_cat/multimer_dom_body"/>
</dbReference>
<dbReference type="Gene3D" id="3.90.1260.10">
    <property type="entry name" value="Argininosuccinate synthetase, chain A, domain 2"/>
    <property type="match status" value="1"/>
</dbReference>
<dbReference type="SUPFAM" id="SSF52402">
    <property type="entry name" value="Adenine nucleotide alpha hydrolases-like"/>
    <property type="match status" value="1"/>
</dbReference>
<accession>A0A1X1T4D9</accession>
<dbReference type="OrthoDB" id="9801641at2"/>
<dbReference type="EMBL" id="LQOS01000034">
    <property type="protein sequence ID" value="ORV39358.1"/>
    <property type="molecule type" value="Genomic_DNA"/>
</dbReference>
<evidence type="ECO:0000313" key="7">
    <source>
        <dbReference type="Proteomes" id="UP000193564"/>
    </source>
</evidence>
<proteinExistence type="predicted"/>
<evidence type="ECO:0000256" key="3">
    <source>
        <dbReference type="ARBA" id="ARBA00022840"/>
    </source>
</evidence>
<dbReference type="KEGG" id="mdr:MDOR_37670"/>
<dbReference type="RefSeq" id="WP_085191687.1">
    <property type="nucleotide sequence ID" value="NZ_AP022605.1"/>
</dbReference>
<keyword evidence="7" id="KW-1185">Reference proteome</keyword>
<reference evidence="6 7" key="1">
    <citation type="submission" date="2016-01" db="EMBL/GenBank/DDBJ databases">
        <title>The new phylogeny of the genus Mycobacterium.</title>
        <authorList>
            <person name="Tarcisio F."/>
            <person name="Conor M."/>
            <person name="Antonella G."/>
            <person name="Elisabetta G."/>
            <person name="Giulia F.S."/>
            <person name="Sara T."/>
            <person name="Anna F."/>
            <person name="Clotilde B."/>
            <person name="Roberto B."/>
            <person name="Veronica D.S."/>
            <person name="Fabio R."/>
            <person name="Monica P."/>
            <person name="Olivier J."/>
            <person name="Enrico T."/>
            <person name="Nicola S."/>
        </authorList>
    </citation>
    <scope>NUCLEOTIDE SEQUENCE [LARGE SCALE GENOMIC DNA]</scope>
    <source>
        <strain evidence="6 7">DSM 44339</strain>
    </source>
</reference>
<dbReference type="Pfam" id="PF00764">
    <property type="entry name" value="Arginosuc_synth"/>
    <property type="match status" value="1"/>
</dbReference>
<reference evidence="5" key="3">
    <citation type="submission" date="2020-02" db="EMBL/GenBank/DDBJ databases">
        <authorList>
            <person name="Matsumoto Y."/>
            <person name="Motooka D."/>
            <person name="Nakamura S."/>
        </authorList>
    </citation>
    <scope>NUCLEOTIDE SEQUENCE</scope>
    <source>
        <strain evidence="5">JCM 12405</strain>
    </source>
</reference>
<gene>
    <name evidence="6" type="ORF">AWC01_00315</name>
    <name evidence="5" type="ORF">MDOR_37670</name>
</gene>
<dbReference type="AlphaFoldDB" id="A0A1X1T4D9"/>